<evidence type="ECO:0000256" key="7">
    <source>
        <dbReference type="SAM" id="Phobius"/>
    </source>
</evidence>
<dbReference type="GeneID" id="96006833"/>
<proteinExistence type="inferred from homology"/>
<dbReference type="RefSeq" id="XP_069229337.1">
    <property type="nucleotide sequence ID" value="XM_069373995.1"/>
</dbReference>
<dbReference type="Pfam" id="PF20684">
    <property type="entry name" value="Fung_rhodopsin"/>
    <property type="match status" value="1"/>
</dbReference>
<dbReference type="GO" id="GO:0016020">
    <property type="term" value="C:membrane"/>
    <property type="evidence" value="ECO:0007669"/>
    <property type="project" value="UniProtKB-SubCell"/>
</dbReference>
<dbReference type="Proteomes" id="UP000803884">
    <property type="component" value="Unassembled WGS sequence"/>
</dbReference>
<evidence type="ECO:0000256" key="3">
    <source>
        <dbReference type="ARBA" id="ARBA00022989"/>
    </source>
</evidence>
<keyword evidence="4 7" id="KW-0472">Membrane</keyword>
<feature type="transmembrane region" description="Helical" evidence="7">
    <location>
        <begin position="60"/>
        <end position="79"/>
    </location>
</feature>
<reference evidence="9 10" key="1">
    <citation type="journal article" date="2020" name="Microbiol. Resour. Announc.">
        <title>Draft Genome Sequence of a Cladosporium Species Isolated from the Mesophotic Ascidian Didemnum maculosum.</title>
        <authorList>
            <person name="Gioti A."/>
            <person name="Siaperas R."/>
            <person name="Nikolaivits E."/>
            <person name="Le Goff G."/>
            <person name="Ouazzani J."/>
            <person name="Kotoulas G."/>
            <person name="Topakas E."/>
        </authorList>
    </citation>
    <scope>NUCLEOTIDE SEQUENCE [LARGE SCALE GENOMIC DNA]</scope>
    <source>
        <strain evidence="9 10">TM138-S3</strain>
    </source>
</reference>
<sequence>MREIPLKVFAAWPAPNYVNPVTRGNELLAINIVFIILVTLSIAVRMYSRIRLSKPGWDDAMILLAYVFAIGMTAVVLLANQSYGWDRHIWDVHLDTLQSASIIAFVAKLMFVCASSFTRLSLVLLYYRLIKDTNTWWYAWLIHFGLAFNIAVFIVLIFVGVFECTPVQAYWQFPDIIEGSHCLDEGVITMAAGIMSCVSDLLCTVLPIPIVMRLQMPLRDRIGVVAMLATGVIVTICGIFRTVFIWMSLIAHYDESWYTYPLWICAALEVDLAVICACAPAMKTVLWKPFRKWTGHIYSQYSSNTRYTRNNTMKSGTGMELTSQDPIVDDRHHDNHSQGDSGYQLSVMDFEKRQSDEEQEYEITSKGVVKIPARSNSRAQKSNASPSVSAAPKLEISKKTTFAITEDEGTSEGISSPTSPAGEGNTARRSAPNALPPMDFSAPSSKQW</sequence>
<feature type="transmembrane region" description="Helical" evidence="7">
    <location>
        <begin position="137"/>
        <end position="162"/>
    </location>
</feature>
<dbReference type="InterPro" id="IPR049326">
    <property type="entry name" value="Rhodopsin_dom_fungi"/>
</dbReference>
<comment type="subcellular location">
    <subcellularLocation>
        <location evidence="1">Membrane</location>
        <topology evidence="1">Multi-pass membrane protein</topology>
    </subcellularLocation>
</comment>
<feature type="transmembrane region" description="Helical" evidence="7">
    <location>
        <begin position="224"/>
        <end position="248"/>
    </location>
</feature>
<dbReference type="EMBL" id="JAAQHG020000015">
    <property type="protein sequence ID" value="KAL1586232.1"/>
    <property type="molecule type" value="Genomic_DNA"/>
</dbReference>
<keyword evidence="10" id="KW-1185">Reference proteome</keyword>
<dbReference type="PANTHER" id="PTHR33048">
    <property type="entry name" value="PTH11-LIKE INTEGRAL MEMBRANE PROTEIN (AFU_ORTHOLOGUE AFUA_5G11245)"/>
    <property type="match status" value="1"/>
</dbReference>
<keyword evidence="2 7" id="KW-0812">Transmembrane</keyword>
<feature type="transmembrane region" description="Helical" evidence="7">
    <location>
        <begin position="187"/>
        <end position="212"/>
    </location>
</feature>
<feature type="transmembrane region" description="Helical" evidence="7">
    <location>
        <begin position="27"/>
        <end position="48"/>
    </location>
</feature>
<comment type="caution">
    <text evidence="9">The sequence shown here is derived from an EMBL/GenBank/DDBJ whole genome shotgun (WGS) entry which is preliminary data.</text>
</comment>
<feature type="transmembrane region" description="Helical" evidence="7">
    <location>
        <begin position="99"/>
        <end position="125"/>
    </location>
</feature>
<evidence type="ECO:0000259" key="8">
    <source>
        <dbReference type="Pfam" id="PF20684"/>
    </source>
</evidence>
<feature type="compositionally biased region" description="Polar residues" evidence="6">
    <location>
        <begin position="374"/>
        <end position="388"/>
    </location>
</feature>
<feature type="domain" description="Rhodopsin" evidence="8">
    <location>
        <begin position="44"/>
        <end position="286"/>
    </location>
</feature>
<accession>A0AB34KQ49</accession>
<feature type="compositionally biased region" description="Basic and acidic residues" evidence="6">
    <location>
        <begin position="328"/>
        <end position="337"/>
    </location>
</feature>
<evidence type="ECO:0000256" key="5">
    <source>
        <dbReference type="ARBA" id="ARBA00038359"/>
    </source>
</evidence>
<organism evidence="9 10">
    <name type="scientific">Cladosporium halotolerans</name>
    <dbReference type="NCBI Taxonomy" id="1052096"/>
    <lineage>
        <taxon>Eukaryota</taxon>
        <taxon>Fungi</taxon>
        <taxon>Dikarya</taxon>
        <taxon>Ascomycota</taxon>
        <taxon>Pezizomycotina</taxon>
        <taxon>Dothideomycetes</taxon>
        <taxon>Dothideomycetidae</taxon>
        <taxon>Cladosporiales</taxon>
        <taxon>Cladosporiaceae</taxon>
        <taxon>Cladosporium</taxon>
    </lineage>
</organism>
<gene>
    <name evidence="9" type="ORF">WHR41_05390</name>
</gene>
<comment type="similarity">
    <text evidence="5">Belongs to the SAT4 family.</text>
</comment>
<feature type="region of interest" description="Disordered" evidence="6">
    <location>
        <begin position="372"/>
        <end position="448"/>
    </location>
</feature>
<dbReference type="AlphaFoldDB" id="A0AB34KQ49"/>
<evidence type="ECO:0000256" key="2">
    <source>
        <dbReference type="ARBA" id="ARBA00022692"/>
    </source>
</evidence>
<feature type="transmembrane region" description="Helical" evidence="7">
    <location>
        <begin position="260"/>
        <end position="282"/>
    </location>
</feature>
<evidence type="ECO:0000313" key="9">
    <source>
        <dbReference type="EMBL" id="KAL1586232.1"/>
    </source>
</evidence>
<feature type="region of interest" description="Disordered" evidence="6">
    <location>
        <begin position="312"/>
        <end position="344"/>
    </location>
</feature>
<evidence type="ECO:0000256" key="4">
    <source>
        <dbReference type="ARBA" id="ARBA00023136"/>
    </source>
</evidence>
<feature type="compositionally biased region" description="Polar residues" evidence="6">
    <location>
        <begin position="312"/>
        <end position="325"/>
    </location>
</feature>
<protein>
    <recommendedName>
        <fullName evidence="8">Rhodopsin domain-containing protein</fullName>
    </recommendedName>
</protein>
<dbReference type="PANTHER" id="PTHR33048:SF129">
    <property type="entry name" value="INTEGRAL MEMBRANE PROTEIN-RELATED"/>
    <property type="match status" value="1"/>
</dbReference>
<dbReference type="InterPro" id="IPR052337">
    <property type="entry name" value="SAT4-like"/>
</dbReference>
<evidence type="ECO:0000313" key="10">
    <source>
        <dbReference type="Proteomes" id="UP000803884"/>
    </source>
</evidence>
<keyword evidence="3 7" id="KW-1133">Transmembrane helix</keyword>
<name>A0AB34KQ49_9PEZI</name>
<evidence type="ECO:0000256" key="6">
    <source>
        <dbReference type="SAM" id="MobiDB-lite"/>
    </source>
</evidence>
<evidence type="ECO:0000256" key="1">
    <source>
        <dbReference type="ARBA" id="ARBA00004141"/>
    </source>
</evidence>